<evidence type="ECO:0000256" key="1">
    <source>
        <dbReference type="SAM" id="MobiDB-lite"/>
    </source>
</evidence>
<dbReference type="AlphaFoldDB" id="A0AA88NUI7"/>
<dbReference type="EMBL" id="JAVHJS010000003">
    <property type="protein sequence ID" value="KAK2863947.1"/>
    <property type="molecule type" value="Genomic_DNA"/>
</dbReference>
<sequence length="125" mass="14094">MEEIGDKLEQTKRHRDPNSRLYEDSLSQSRTVYAHVKMKSEVALEQQPILRLGLEHFLDVLLLVLVEMEESLMLGLVKSDKGLDNWPAVRTPGNLFLQEYNTSQVGEVKEEAGGRPGTAQKALCT</sequence>
<proteinExistence type="predicted"/>
<protein>
    <submittedName>
        <fullName evidence="2">Uncharacterized protein</fullName>
    </submittedName>
</protein>
<gene>
    <name evidence="2" type="ORF">Q7C36_003101</name>
</gene>
<dbReference type="Proteomes" id="UP001187315">
    <property type="component" value="Unassembled WGS sequence"/>
</dbReference>
<feature type="compositionally biased region" description="Basic and acidic residues" evidence="1">
    <location>
        <begin position="1"/>
        <end position="23"/>
    </location>
</feature>
<name>A0AA88NUI7_TACVA</name>
<evidence type="ECO:0000313" key="2">
    <source>
        <dbReference type="EMBL" id="KAK2863947.1"/>
    </source>
</evidence>
<evidence type="ECO:0000313" key="3">
    <source>
        <dbReference type="Proteomes" id="UP001187315"/>
    </source>
</evidence>
<accession>A0AA88NUI7</accession>
<feature type="region of interest" description="Disordered" evidence="1">
    <location>
        <begin position="1"/>
        <end position="24"/>
    </location>
</feature>
<keyword evidence="3" id="KW-1185">Reference proteome</keyword>
<organism evidence="2 3">
    <name type="scientific">Tachysurus vachellii</name>
    <name type="common">Darkbarbel catfish</name>
    <name type="synonym">Pelteobagrus vachellii</name>
    <dbReference type="NCBI Taxonomy" id="175792"/>
    <lineage>
        <taxon>Eukaryota</taxon>
        <taxon>Metazoa</taxon>
        <taxon>Chordata</taxon>
        <taxon>Craniata</taxon>
        <taxon>Vertebrata</taxon>
        <taxon>Euteleostomi</taxon>
        <taxon>Actinopterygii</taxon>
        <taxon>Neopterygii</taxon>
        <taxon>Teleostei</taxon>
        <taxon>Ostariophysi</taxon>
        <taxon>Siluriformes</taxon>
        <taxon>Bagridae</taxon>
        <taxon>Tachysurus</taxon>
    </lineage>
</organism>
<comment type="caution">
    <text evidence="2">The sequence shown here is derived from an EMBL/GenBank/DDBJ whole genome shotgun (WGS) entry which is preliminary data.</text>
</comment>
<reference evidence="2" key="1">
    <citation type="submission" date="2023-08" db="EMBL/GenBank/DDBJ databases">
        <title>Pelteobagrus vachellii genome.</title>
        <authorList>
            <person name="Liu H."/>
        </authorList>
    </citation>
    <scope>NUCLEOTIDE SEQUENCE</scope>
    <source>
        <strain evidence="2">PRFRI_2022a</strain>
        <tissue evidence="2">Muscle</tissue>
    </source>
</reference>